<protein>
    <submittedName>
        <fullName evidence="2">SDR family NAD(P)-dependent oxidoreductase</fullName>
    </submittedName>
</protein>
<evidence type="ECO:0000313" key="2">
    <source>
        <dbReference type="EMBL" id="RIW34738.1"/>
    </source>
</evidence>
<dbReference type="RefSeq" id="WP_119546676.1">
    <property type="nucleotide sequence ID" value="NZ_QXIR01000010.1"/>
</dbReference>
<dbReference type="InterPro" id="IPR036291">
    <property type="entry name" value="NAD(P)-bd_dom_sf"/>
</dbReference>
<evidence type="ECO:0000259" key="1">
    <source>
        <dbReference type="Pfam" id="PF07993"/>
    </source>
</evidence>
<dbReference type="InterPro" id="IPR013120">
    <property type="entry name" value="FAR_NAD-bd"/>
</dbReference>
<dbReference type="CDD" id="cd05263">
    <property type="entry name" value="MupV_like_SDR_e"/>
    <property type="match status" value="1"/>
</dbReference>
<keyword evidence="3" id="KW-1185">Reference proteome</keyword>
<dbReference type="OrthoDB" id="9807212at2"/>
<proteinExistence type="predicted"/>
<dbReference type="PANTHER" id="PTHR11011:SF45">
    <property type="entry name" value="FATTY ACYL-COA REDUCTASE CG8306-RELATED"/>
    <property type="match status" value="1"/>
</dbReference>
<comment type="caution">
    <text evidence="2">The sequence shown here is derived from an EMBL/GenBank/DDBJ whole genome shotgun (WGS) entry which is preliminary data.</text>
</comment>
<dbReference type="Gene3D" id="3.40.50.720">
    <property type="entry name" value="NAD(P)-binding Rossmann-like Domain"/>
    <property type="match status" value="1"/>
</dbReference>
<feature type="domain" description="Thioester reductase (TE)" evidence="1">
    <location>
        <begin position="5"/>
        <end position="240"/>
    </location>
</feature>
<dbReference type="GO" id="GO:0035336">
    <property type="term" value="P:long-chain fatty-acyl-CoA metabolic process"/>
    <property type="evidence" value="ECO:0007669"/>
    <property type="project" value="TreeGrafter"/>
</dbReference>
<dbReference type="Pfam" id="PF07993">
    <property type="entry name" value="NAD_binding_4"/>
    <property type="match status" value="1"/>
</dbReference>
<sequence length="348" mass="39643">MNIFLTGATGFVGKKLAKELLSEGHTLYILCRNTEKAEAFSAEMPASYKEKIVCLQGNLLNDTLGFSEEEINNLSGVIDAIYHMAAYLSFDPSQREDTFAINLDGTRHTLELAERIRCQKFLYVSTAYTIGMETKGQEDLYSLDRDFVNPYEESKAHAEHLVYSYKEKMDICILRPSIIIGDSTTGEAETTFGVYGLMKAAALLKRKVRKEKEGNRTIYHFLGEADLKMNLVPVDYVTKVLKSALYTKGSGKIYNITDPDPLSQKEIFQAIKEVLDFPNMELIPFSKADTLKPIEETFNQPMSIFENYFRREIQFPSENTRELLKEAGIQPLQLHYNKLKFILSGNRK</sequence>
<gene>
    <name evidence="2" type="ORF">D3H55_09515</name>
</gene>
<dbReference type="SUPFAM" id="SSF51735">
    <property type="entry name" value="NAD(P)-binding Rossmann-fold domains"/>
    <property type="match status" value="1"/>
</dbReference>
<evidence type="ECO:0000313" key="3">
    <source>
        <dbReference type="Proteomes" id="UP000265801"/>
    </source>
</evidence>
<organism evidence="2 3">
    <name type="scientific">Bacillus salacetis</name>
    <dbReference type="NCBI Taxonomy" id="2315464"/>
    <lineage>
        <taxon>Bacteria</taxon>
        <taxon>Bacillati</taxon>
        <taxon>Bacillota</taxon>
        <taxon>Bacilli</taxon>
        <taxon>Bacillales</taxon>
        <taxon>Bacillaceae</taxon>
        <taxon>Bacillus</taxon>
    </lineage>
</organism>
<dbReference type="Proteomes" id="UP000265801">
    <property type="component" value="Unassembled WGS sequence"/>
</dbReference>
<name>A0A3A1R056_9BACI</name>
<dbReference type="PANTHER" id="PTHR11011">
    <property type="entry name" value="MALE STERILITY PROTEIN 2-RELATED"/>
    <property type="match status" value="1"/>
</dbReference>
<dbReference type="EMBL" id="QXIR01000010">
    <property type="protein sequence ID" value="RIW34738.1"/>
    <property type="molecule type" value="Genomic_DNA"/>
</dbReference>
<accession>A0A3A1R056</accession>
<dbReference type="AlphaFoldDB" id="A0A3A1R056"/>
<reference evidence="2 3" key="1">
    <citation type="submission" date="2018-09" db="EMBL/GenBank/DDBJ databases">
        <title>Bacillus saliacetes sp. nov., isolated from Thai shrimp paste (Ka-pi).</title>
        <authorList>
            <person name="Daroonpunt R."/>
            <person name="Tanasupawat S."/>
            <person name="Yiamsombut S."/>
        </authorList>
    </citation>
    <scope>NUCLEOTIDE SEQUENCE [LARGE SCALE GENOMIC DNA]</scope>
    <source>
        <strain evidence="2 3">SKP7-4</strain>
    </source>
</reference>
<dbReference type="InterPro" id="IPR026055">
    <property type="entry name" value="FAR"/>
</dbReference>
<dbReference type="GO" id="GO:0080019">
    <property type="term" value="F:alcohol-forming very long-chain fatty acyl-CoA reductase activity"/>
    <property type="evidence" value="ECO:0007669"/>
    <property type="project" value="InterPro"/>
</dbReference>